<evidence type="ECO:0000313" key="2">
    <source>
        <dbReference type="Ensembl" id="ENSJHYP00000002804.1"/>
    </source>
</evidence>
<feature type="region of interest" description="Disordered" evidence="1">
    <location>
        <begin position="66"/>
        <end position="112"/>
    </location>
</feature>
<organism evidence="2 3">
    <name type="scientific">Junco hyemalis</name>
    <name type="common">Dark-eyed junco</name>
    <dbReference type="NCBI Taxonomy" id="40217"/>
    <lineage>
        <taxon>Eukaryota</taxon>
        <taxon>Metazoa</taxon>
        <taxon>Chordata</taxon>
        <taxon>Craniata</taxon>
        <taxon>Vertebrata</taxon>
        <taxon>Euteleostomi</taxon>
        <taxon>Archelosauria</taxon>
        <taxon>Archosauria</taxon>
        <taxon>Dinosauria</taxon>
        <taxon>Saurischia</taxon>
        <taxon>Theropoda</taxon>
        <taxon>Coelurosauria</taxon>
        <taxon>Aves</taxon>
        <taxon>Neognathae</taxon>
        <taxon>Neoaves</taxon>
        <taxon>Telluraves</taxon>
        <taxon>Australaves</taxon>
        <taxon>Passeriformes</taxon>
        <taxon>Passerellidae</taxon>
        <taxon>Junco</taxon>
    </lineage>
</organism>
<sequence>MGCVGLGWGQTRLGVVPWGSRGVWKSWNSTPGFCGLKKCLEELELHPRVGLGAFWGGLSPQSIQVLMSPPSPPGSWDRKNNPEPWNKLSPTDQYKVSTGWTGRAGSVGGRNF</sequence>
<dbReference type="InterPro" id="IPR010530">
    <property type="entry name" value="B12D"/>
</dbReference>
<evidence type="ECO:0000256" key="1">
    <source>
        <dbReference type="SAM" id="MobiDB-lite"/>
    </source>
</evidence>
<feature type="compositionally biased region" description="Polar residues" evidence="1">
    <location>
        <begin position="88"/>
        <end position="100"/>
    </location>
</feature>
<dbReference type="Ensembl" id="ENSJHYT00000003454.1">
    <property type="protein sequence ID" value="ENSJHYP00000002804.1"/>
    <property type="gene ID" value="ENSJHYG00000002337.1"/>
</dbReference>
<keyword evidence="3" id="KW-1185">Reference proteome</keyword>
<name>A0A8C5IGU8_JUNHY</name>
<protein>
    <submittedName>
        <fullName evidence="2">Uncharacterized protein</fullName>
    </submittedName>
</protein>
<proteinExistence type="predicted"/>
<evidence type="ECO:0000313" key="3">
    <source>
        <dbReference type="Proteomes" id="UP000694408"/>
    </source>
</evidence>
<reference evidence="2" key="1">
    <citation type="submission" date="2025-08" db="UniProtKB">
        <authorList>
            <consortium name="Ensembl"/>
        </authorList>
    </citation>
    <scope>IDENTIFICATION</scope>
</reference>
<dbReference type="Proteomes" id="UP000694408">
    <property type="component" value="Unplaced"/>
</dbReference>
<reference evidence="2" key="2">
    <citation type="submission" date="2025-09" db="UniProtKB">
        <authorList>
            <consortium name="Ensembl"/>
        </authorList>
    </citation>
    <scope>IDENTIFICATION</scope>
</reference>
<dbReference type="AlphaFoldDB" id="A0A8C5IGU8"/>
<dbReference type="Pfam" id="PF06522">
    <property type="entry name" value="B12D"/>
    <property type="match status" value="1"/>
</dbReference>
<accession>A0A8C5IGU8</accession>